<organism evidence="3">
    <name type="scientific">Melampsora larici-populina (strain 98AG31 / pathotype 3-4-7)</name>
    <name type="common">Poplar leaf rust fungus</name>
    <dbReference type="NCBI Taxonomy" id="747676"/>
    <lineage>
        <taxon>Eukaryota</taxon>
        <taxon>Fungi</taxon>
        <taxon>Dikarya</taxon>
        <taxon>Basidiomycota</taxon>
        <taxon>Pucciniomycotina</taxon>
        <taxon>Pucciniomycetes</taxon>
        <taxon>Pucciniales</taxon>
        <taxon>Melampsoraceae</taxon>
        <taxon>Melampsora</taxon>
    </lineage>
</organism>
<sequence length="115" mass="12946">MSASMVLCRSRLFFDIESASSSAFVWSSESKIEDDAIGFEELAESGIKDVNVDQVSREGNEGEDNFGWKGGSDVEIEEEDDMDEDEVYKFFNHLNEEHIMIERPADQPQGALDQS</sequence>
<dbReference type="VEuPathDB" id="FungiDB:MELLADRAFT_102614"/>
<dbReference type="GeneID" id="18921727"/>
<dbReference type="RefSeq" id="XP_007405871.1">
    <property type="nucleotide sequence ID" value="XM_007405809.1"/>
</dbReference>
<dbReference type="AlphaFoldDB" id="F4R8U3"/>
<protein>
    <submittedName>
        <fullName evidence="2">Uncharacterized protein</fullName>
    </submittedName>
</protein>
<gene>
    <name evidence="2" type="ORF">MELLADRAFT_102614</name>
</gene>
<keyword evidence="3" id="KW-1185">Reference proteome</keyword>
<dbReference type="EMBL" id="GL883093">
    <property type="protein sequence ID" value="EGG11269.1"/>
    <property type="molecule type" value="Genomic_DNA"/>
</dbReference>
<accession>F4R8U3</accession>
<dbReference type="KEGG" id="mlr:MELLADRAFT_102614"/>
<evidence type="ECO:0000256" key="1">
    <source>
        <dbReference type="SAM" id="MobiDB-lite"/>
    </source>
</evidence>
<proteinExistence type="predicted"/>
<name>F4R8U3_MELLP</name>
<dbReference type="Proteomes" id="UP000001072">
    <property type="component" value="Unassembled WGS sequence"/>
</dbReference>
<reference evidence="3" key="1">
    <citation type="journal article" date="2011" name="Proc. Natl. Acad. Sci. U.S.A.">
        <title>Obligate biotrophy features unraveled by the genomic analysis of rust fungi.</title>
        <authorList>
            <person name="Duplessis S."/>
            <person name="Cuomo C.A."/>
            <person name="Lin Y.-C."/>
            <person name="Aerts A."/>
            <person name="Tisserant E."/>
            <person name="Veneault-Fourrey C."/>
            <person name="Joly D.L."/>
            <person name="Hacquard S."/>
            <person name="Amselem J."/>
            <person name="Cantarel B.L."/>
            <person name="Chiu R."/>
            <person name="Coutinho P.M."/>
            <person name="Feau N."/>
            <person name="Field M."/>
            <person name="Frey P."/>
            <person name="Gelhaye E."/>
            <person name="Goldberg J."/>
            <person name="Grabherr M.G."/>
            <person name="Kodira C.D."/>
            <person name="Kohler A."/>
            <person name="Kuees U."/>
            <person name="Lindquist E.A."/>
            <person name="Lucas S.M."/>
            <person name="Mago R."/>
            <person name="Mauceli E."/>
            <person name="Morin E."/>
            <person name="Murat C."/>
            <person name="Pangilinan J.L."/>
            <person name="Park R."/>
            <person name="Pearson M."/>
            <person name="Quesneville H."/>
            <person name="Rouhier N."/>
            <person name="Sakthikumar S."/>
            <person name="Salamov A.A."/>
            <person name="Schmutz J."/>
            <person name="Selles B."/>
            <person name="Shapiro H."/>
            <person name="Tanguay P."/>
            <person name="Tuskan G.A."/>
            <person name="Henrissat B."/>
            <person name="Van de Peer Y."/>
            <person name="Rouze P."/>
            <person name="Ellis J.G."/>
            <person name="Dodds P.N."/>
            <person name="Schein J.E."/>
            <person name="Zhong S."/>
            <person name="Hamelin R.C."/>
            <person name="Grigoriev I.V."/>
            <person name="Szabo L.J."/>
            <person name="Martin F."/>
        </authorList>
    </citation>
    <scope>NUCLEOTIDE SEQUENCE [LARGE SCALE GENOMIC DNA]</scope>
    <source>
        <strain evidence="3">98AG31 / pathotype 3-4-7</strain>
    </source>
</reference>
<dbReference type="HOGENOM" id="CLU_2109558_0_0_1"/>
<feature type="region of interest" description="Disordered" evidence="1">
    <location>
        <begin position="53"/>
        <end position="73"/>
    </location>
</feature>
<evidence type="ECO:0000313" key="3">
    <source>
        <dbReference type="Proteomes" id="UP000001072"/>
    </source>
</evidence>
<dbReference type="InParanoid" id="F4R8U3"/>
<evidence type="ECO:0000313" key="2">
    <source>
        <dbReference type="EMBL" id="EGG11269.1"/>
    </source>
</evidence>